<name>A0A378PTF6_9FIRM</name>
<dbReference type="InterPro" id="IPR027417">
    <property type="entry name" value="P-loop_NTPase"/>
</dbReference>
<keyword evidence="3" id="KW-0067">ATP-binding</keyword>
<accession>A0A378PTF6</accession>
<dbReference type="Proteomes" id="UP000255234">
    <property type="component" value="Unassembled WGS sequence"/>
</dbReference>
<reference evidence="5 6" key="1">
    <citation type="submission" date="2018-06" db="EMBL/GenBank/DDBJ databases">
        <authorList>
            <consortium name="Pathogen Informatics"/>
            <person name="Doyle S."/>
        </authorList>
    </citation>
    <scope>NUCLEOTIDE SEQUENCE [LARGE SCALE GENOMIC DNA]</scope>
    <source>
        <strain evidence="5 6">NCTC10571</strain>
    </source>
</reference>
<evidence type="ECO:0000313" key="5">
    <source>
        <dbReference type="EMBL" id="STY91785.1"/>
    </source>
</evidence>
<evidence type="ECO:0000313" key="6">
    <source>
        <dbReference type="Proteomes" id="UP000255234"/>
    </source>
</evidence>
<dbReference type="PROSITE" id="PS51206">
    <property type="entry name" value="SF3_HELICASE_1"/>
    <property type="match status" value="1"/>
</dbReference>
<keyword evidence="2" id="KW-0378">Hydrolase</keyword>
<evidence type="ECO:0000256" key="3">
    <source>
        <dbReference type="ARBA" id="ARBA00022840"/>
    </source>
</evidence>
<dbReference type="PANTHER" id="PTHR35372:SF2">
    <property type="entry name" value="SF3 HELICASE DOMAIN-CONTAINING PROTEIN"/>
    <property type="match status" value="1"/>
</dbReference>
<proteinExistence type="predicted"/>
<keyword evidence="1" id="KW-0547">Nucleotide-binding</keyword>
<dbReference type="InterPro" id="IPR045455">
    <property type="entry name" value="NrS-1_pol-like_helicase"/>
</dbReference>
<dbReference type="InterPro" id="IPR051620">
    <property type="entry name" value="ORF904-like_C"/>
</dbReference>
<feature type="domain" description="SF3 helicase" evidence="4">
    <location>
        <begin position="168"/>
        <end position="324"/>
    </location>
</feature>
<gene>
    <name evidence="5" type="ORF">NCTC10571_02606</name>
</gene>
<dbReference type="SUPFAM" id="SSF52540">
    <property type="entry name" value="P-loop containing nucleoside triphosphate hydrolases"/>
    <property type="match status" value="1"/>
</dbReference>
<dbReference type="InterPro" id="IPR006500">
    <property type="entry name" value="Helicase_put_C_phage/plasmid"/>
</dbReference>
<dbReference type="GO" id="GO:0005524">
    <property type="term" value="F:ATP binding"/>
    <property type="evidence" value="ECO:0007669"/>
    <property type="project" value="UniProtKB-KW"/>
</dbReference>
<protein>
    <submittedName>
        <fullName evidence="5">Phage/plasmid primase, P4 family, C-terminal domain</fullName>
    </submittedName>
</protein>
<evidence type="ECO:0000256" key="1">
    <source>
        <dbReference type="ARBA" id="ARBA00022741"/>
    </source>
</evidence>
<evidence type="ECO:0000256" key="2">
    <source>
        <dbReference type="ARBA" id="ARBA00022801"/>
    </source>
</evidence>
<evidence type="ECO:0000259" key="4">
    <source>
        <dbReference type="PROSITE" id="PS51206"/>
    </source>
</evidence>
<dbReference type="RefSeq" id="WP_115152438.1">
    <property type="nucleotide sequence ID" value="NZ_UGPP01000002.1"/>
</dbReference>
<dbReference type="GO" id="GO:0016787">
    <property type="term" value="F:hydrolase activity"/>
    <property type="evidence" value="ECO:0007669"/>
    <property type="project" value="UniProtKB-KW"/>
</dbReference>
<dbReference type="NCBIfam" id="TIGR01613">
    <property type="entry name" value="primase_Cterm"/>
    <property type="match status" value="1"/>
</dbReference>
<dbReference type="Gene3D" id="3.40.50.300">
    <property type="entry name" value="P-loop containing nucleotide triphosphate hydrolases"/>
    <property type="match status" value="1"/>
</dbReference>
<dbReference type="AlphaFoldDB" id="A0A378PTF6"/>
<dbReference type="InterPro" id="IPR014015">
    <property type="entry name" value="Helicase_SF3_DNA-vir"/>
</dbReference>
<dbReference type="Pfam" id="PF19263">
    <property type="entry name" value="DUF5906"/>
    <property type="match status" value="1"/>
</dbReference>
<dbReference type="EMBL" id="UGPP01000002">
    <property type="protein sequence ID" value="STY91785.1"/>
    <property type="molecule type" value="Genomic_DNA"/>
</dbReference>
<dbReference type="PANTHER" id="PTHR35372">
    <property type="entry name" value="ATP BINDING PROTEIN-RELATED"/>
    <property type="match status" value="1"/>
</dbReference>
<sequence>MITVNNILTRNGNGREVISIEKVKNALCNTKQICSDGHSLYLQIEDGFLWKKLDNDANLSLRMHLFNKEAQAKISKGLMDQVIKDLIVDTNILVDIKNINPFNYVNFRNGIYSLNEKKLYDKGDKAVANMMFSYMINVDFITAESPLKQMPVFTKFIQSTFKCDVKSDYFVYILQNLGFLMTSINYLRKVVVLIGAPASGKSTLANFLSSVMFPESVVSHVNFQDLGDKFRLYNAAYAKLNVGDEMNKGRIKNLANFKSLTAGEPVVIERKGHDPFWIRPNVRQLYCTNYLPNFDDGNAMAIFDRLNIIPFYETVNDANRDYGLLEKLQKERDSIVSRAVEEFADVLKNNGCFTVPNKVKEYKKRCIMSERSVEEFIENYIVEDRTFKGVSSVEVYNLYQNFCKLNGFKIKNQTDLREGILAKYANVEYKRKRLAPATNVWSLCGITIKESC</sequence>
<organism evidence="5 6">
    <name type="scientific">Megamonas hypermegale</name>
    <dbReference type="NCBI Taxonomy" id="158847"/>
    <lineage>
        <taxon>Bacteria</taxon>
        <taxon>Bacillati</taxon>
        <taxon>Bacillota</taxon>
        <taxon>Negativicutes</taxon>
        <taxon>Selenomonadales</taxon>
        <taxon>Selenomonadaceae</taxon>
        <taxon>Megamonas</taxon>
    </lineage>
</organism>